<dbReference type="EMBL" id="CAEY01000509">
    <property type="status" value="NOT_ANNOTATED_CDS"/>
    <property type="molecule type" value="Genomic_DNA"/>
</dbReference>
<evidence type="ECO:0000313" key="1">
    <source>
        <dbReference type="EnsemblMetazoa" id="tetur20g00520.1"/>
    </source>
</evidence>
<keyword evidence="2" id="KW-1185">Reference proteome</keyword>
<organism evidence="1 2">
    <name type="scientific">Tetranychus urticae</name>
    <name type="common">Two-spotted spider mite</name>
    <dbReference type="NCBI Taxonomy" id="32264"/>
    <lineage>
        <taxon>Eukaryota</taxon>
        <taxon>Metazoa</taxon>
        <taxon>Ecdysozoa</taxon>
        <taxon>Arthropoda</taxon>
        <taxon>Chelicerata</taxon>
        <taxon>Arachnida</taxon>
        <taxon>Acari</taxon>
        <taxon>Acariformes</taxon>
        <taxon>Trombidiformes</taxon>
        <taxon>Prostigmata</taxon>
        <taxon>Eleutherengona</taxon>
        <taxon>Raphignathae</taxon>
        <taxon>Tetranychoidea</taxon>
        <taxon>Tetranychidae</taxon>
        <taxon>Tetranychus</taxon>
    </lineage>
</organism>
<dbReference type="Proteomes" id="UP000015104">
    <property type="component" value="Unassembled WGS sequence"/>
</dbReference>
<proteinExistence type="predicted"/>
<dbReference type="AlphaFoldDB" id="T1KSR0"/>
<protein>
    <submittedName>
        <fullName evidence="1">Uncharacterized protein</fullName>
    </submittedName>
</protein>
<reference evidence="1" key="2">
    <citation type="submission" date="2015-06" db="UniProtKB">
        <authorList>
            <consortium name="EnsemblMetazoa"/>
        </authorList>
    </citation>
    <scope>IDENTIFICATION</scope>
</reference>
<dbReference type="HOGENOM" id="CLU_3242784_0_0_1"/>
<accession>T1KSR0</accession>
<evidence type="ECO:0000313" key="2">
    <source>
        <dbReference type="Proteomes" id="UP000015104"/>
    </source>
</evidence>
<name>T1KSR0_TETUR</name>
<sequence length="43" mass="4754">MPAFYARKQGSIGVVESRFISQDSAIVSGNFDGAIFVWNLYDP</sequence>
<reference evidence="2" key="1">
    <citation type="submission" date="2011-08" db="EMBL/GenBank/DDBJ databases">
        <authorList>
            <person name="Rombauts S."/>
        </authorList>
    </citation>
    <scope>NUCLEOTIDE SEQUENCE</scope>
    <source>
        <strain evidence="2">London</strain>
    </source>
</reference>
<dbReference type="PROSITE" id="PS00678">
    <property type="entry name" value="WD_REPEATS_1"/>
    <property type="match status" value="1"/>
</dbReference>
<dbReference type="EnsemblMetazoa" id="tetur20g00520.1">
    <property type="protein sequence ID" value="tetur20g00520.1"/>
    <property type="gene ID" value="tetur20g00520"/>
</dbReference>
<dbReference type="InterPro" id="IPR019775">
    <property type="entry name" value="WD40_repeat_CS"/>
</dbReference>